<protein>
    <submittedName>
        <fullName evidence="2">DUF262 domain-containing protein</fullName>
    </submittedName>
</protein>
<evidence type="ECO:0000313" key="2">
    <source>
        <dbReference type="EMBL" id="TDE13050.1"/>
    </source>
</evidence>
<dbReference type="InParanoid" id="A0A4R5DLY4"/>
<dbReference type="PANTHER" id="PTHR37292">
    <property type="entry name" value="VNG6097C"/>
    <property type="match status" value="1"/>
</dbReference>
<sequence length="524" mass="58822">MSEPLPLRKAIDRIHEGVIRIPGFQRKFVWEPERAALLMDSIYKGYPFGSVLLWRTRNKLEGEKQLGGFVLSDPQKDYPTDYVLDGQQRLTSIFATFQTQLSPLAEDPEVWLPIYYDFEAVADAQESHFVALAQGDAGAERYFPLRAFFDPVGFAQAVSSLTDERKVEIVTVQEKFKEALIPAETFENEDRASVAIVFERVNRMGVDLDIFELLTAWTWSNEFDLQDKFMELSEEFTSFGFDEVGSDNDLMLRCCAAILKGDPSPAALIDINGAEVRAEFDRVAQALRLAIDFLRSNLHIRHVRSLPYTAQLIPLAAFFSHSQSRPITDDQRSTLLRWFWRSSFGHRYSGNPGRNIKTDVDEALKLRQGADSALDAITANVDDSFFSRNTFNARTVATKTFILMLAGNHPLTFLSGQNVSLEEVLSEPNRKEFHHCAPKAWVAKGNAAGADRVGALANFAIISRTENRTIKDLAPSEYRKSMPVDITRISQAAFIPGSLWADEFDTFIAERAKLLAASALGLIG</sequence>
<keyword evidence="3" id="KW-1185">Reference proteome</keyword>
<evidence type="ECO:0000313" key="3">
    <source>
        <dbReference type="Proteomes" id="UP000294739"/>
    </source>
</evidence>
<accession>A0A4R5DLY4</accession>
<dbReference type="Proteomes" id="UP000294739">
    <property type="component" value="Unassembled WGS sequence"/>
</dbReference>
<dbReference type="Pfam" id="PF03235">
    <property type="entry name" value="GmrSD_N"/>
    <property type="match status" value="1"/>
</dbReference>
<dbReference type="RefSeq" id="WP_131892608.1">
    <property type="nucleotide sequence ID" value="NZ_SMKZ01000006.1"/>
</dbReference>
<organism evidence="2 3">
    <name type="scientific">Jiangella asiatica</name>
    <dbReference type="NCBI Taxonomy" id="2530372"/>
    <lineage>
        <taxon>Bacteria</taxon>
        <taxon>Bacillati</taxon>
        <taxon>Actinomycetota</taxon>
        <taxon>Actinomycetes</taxon>
        <taxon>Jiangellales</taxon>
        <taxon>Jiangellaceae</taxon>
        <taxon>Jiangella</taxon>
    </lineage>
</organism>
<name>A0A4R5DLY4_9ACTN</name>
<dbReference type="OrthoDB" id="9787127at2"/>
<dbReference type="EMBL" id="SMKZ01000006">
    <property type="protein sequence ID" value="TDE13050.1"/>
    <property type="molecule type" value="Genomic_DNA"/>
</dbReference>
<dbReference type="AlphaFoldDB" id="A0A4R5DLY4"/>
<feature type="domain" description="GmrSD restriction endonucleases N-terminal" evidence="1">
    <location>
        <begin position="9"/>
        <end position="217"/>
    </location>
</feature>
<dbReference type="PANTHER" id="PTHR37292:SF2">
    <property type="entry name" value="DUF262 DOMAIN-CONTAINING PROTEIN"/>
    <property type="match status" value="1"/>
</dbReference>
<gene>
    <name evidence="2" type="ORF">E1269_06565</name>
</gene>
<proteinExistence type="predicted"/>
<reference evidence="2 3" key="1">
    <citation type="submission" date="2019-03" db="EMBL/GenBank/DDBJ databases">
        <title>Draft genome sequences of novel Actinobacteria.</title>
        <authorList>
            <person name="Sahin N."/>
            <person name="Ay H."/>
            <person name="Saygin H."/>
        </authorList>
    </citation>
    <scope>NUCLEOTIDE SEQUENCE [LARGE SCALE GENOMIC DNA]</scope>
    <source>
        <strain evidence="2 3">5K138</strain>
    </source>
</reference>
<comment type="caution">
    <text evidence="2">The sequence shown here is derived from an EMBL/GenBank/DDBJ whole genome shotgun (WGS) entry which is preliminary data.</text>
</comment>
<evidence type="ECO:0000259" key="1">
    <source>
        <dbReference type="Pfam" id="PF03235"/>
    </source>
</evidence>
<dbReference type="InterPro" id="IPR004919">
    <property type="entry name" value="GmrSD_N"/>
</dbReference>